<evidence type="ECO:0000259" key="14">
    <source>
        <dbReference type="PROSITE" id="PS50215"/>
    </source>
</evidence>
<evidence type="ECO:0000256" key="5">
    <source>
        <dbReference type="ARBA" id="ARBA00023157"/>
    </source>
</evidence>
<dbReference type="Pfam" id="PF08516">
    <property type="entry name" value="ADAM_CR"/>
    <property type="match status" value="1"/>
</dbReference>
<keyword evidence="16" id="KW-1185">Reference proteome</keyword>
<feature type="disulfide bond" evidence="6">
    <location>
        <begin position="465"/>
        <end position="485"/>
    </location>
</feature>
<dbReference type="GO" id="GO:0004222">
    <property type="term" value="F:metalloendopeptidase activity"/>
    <property type="evidence" value="ECO:0007669"/>
    <property type="project" value="InterPro"/>
</dbReference>
<dbReference type="InterPro" id="IPR036436">
    <property type="entry name" value="Disintegrin_dom_sf"/>
</dbReference>
<keyword evidence="3 10" id="KW-1133">Transmembrane helix</keyword>
<keyword evidence="8" id="KW-0862">Zinc</keyword>
<dbReference type="PROSITE" id="PS50026">
    <property type="entry name" value="EGF_3"/>
    <property type="match status" value="1"/>
</dbReference>
<feature type="compositionally biased region" description="Pro residues" evidence="9">
    <location>
        <begin position="780"/>
        <end position="793"/>
    </location>
</feature>
<dbReference type="GO" id="GO:0022407">
    <property type="term" value="P:regulation of cell-cell adhesion"/>
    <property type="evidence" value="ECO:0007669"/>
    <property type="project" value="TreeGrafter"/>
</dbReference>
<dbReference type="InterPro" id="IPR002870">
    <property type="entry name" value="Peptidase_M12B_N"/>
</dbReference>
<dbReference type="PROSITE" id="PS50215">
    <property type="entry name" value="ADAM_MEPRO"/>
    <property type="match status" value="1"/>
</dbReference>
<evidence type="ECO:0000259" key="13">
    <source>
        <dbReference type="PROSITE" id="PS50214"/>
    </source>
</evidence>
<dbReference type="Gene3D" id="4.10.70.10">
    <property type="entry name" value="Disintegrin domain"/>
    <property type="match status" value="1"/>
</dbReference>
<dbReference type="Pfam" id="PF01421">
    <property type="entry name" value="Reprolysin"/>
    <property type="match status" value="1"/>
</dbReference>
<feature type="signal peptide" evidence="11">
    <location>
        <begin position="1"/>
        <end position="16"/>
    </location>
</feature>
<dbReference type="InterPro" id="IPR018358">
    <property type="entry name" value="Disintegrin_CS"/>
</dbReference>
<evidence type="ECO:0000259" key="12">
    <source>
        <dbReference type="PROSITE" id="PS50026"/>
    </source>
</evidence>
<dbReference type="OMA" id="GVCNHKN"/>
<evidence type="ECO:0000313" key="16">
    <source>
        <dbReference type="Proteomes" id="UP000265020"/>
    </source>
</evidence>
<evidence type="ECO:0000256" key="4">
    <source>
        <dbReference type="ARBA" id="ARBA00023136"/>
    </source>
</evidence>
<dbReference type="GO" id="GO:0006954">
    <property type="term" value="P:inflammatory response"/>
    <property type="evidence" value="ECO:0007669"/>
    <property type="project" value="TreeGrafter"/>
</dbReference>
<feature type="binding site" evidence="8">
    <location>
        <position position="336"/>
    </location>
    <ligand>
        <name>Zn(2+)</name>
        <dbReference type="ChEBI" id="CHEBI:29105"/>
        <note>catalytic</note>
    </ligand>
</feature>
<feature type="active site" evidence="8">
    <location>
        <position position="333"/>
    </location>
</feature>
<feature type="transmembrane region" description="Helical" evidence="10">
    <location>
        <begin position="672"/>
        <end position="697"/>
    </location>
</feature>
<dbReference type="InterPro" id="IPR001762">
    <property type="entry name" value="Disintegrin_dom"/>
</dbReference>
<dbReference type="InterPro" id="IPR024079">
    <property type="entry name" value="MetalloPept_cat_dom_sf"/>
</dbReference>
<dbReference type="Proteomes" id="UP000265020">
    <property type="component" value="Unassembled WGS sequence"/>
</dbReference>
<dbReference type="Gene3D" id="3.40.390.10">
    <property type="entry name" value="Collagenase (Catalytic Domain)"/>
    <property type="match status" value="1"/>
</dbReference>
<feature type="region of interest" description="Disordered" evidence="9">
    <location>
        <begin position="152"/>
        <end position="195"/>
    </location>
</feature>
<dbReference type="RefSeq" id="XP_015237842.1">
    <property type="nucleotide sequence ID" value="XM_015382356.1"/>
</dbReference>
<feature type="compositionally biased region" description="Low complexity" evidence="9">
    <location>
        <begin position="762"/>
        <end position="776"/>
    </location>
</feature>
<keyword evidence="5 7" id="KW-1015">Disulfide bond</keyword>
<feature type="binding site" evidence="8">
    <location>
        <position position="342"/>
    </location>
    <ligand>
        <name>Zn(2+)</name>
        <dbReference type="ChEBI" id="CHEBI:29105"/>
        <note>catalytic</note>
    </ligand>
</feature>
<dbReference type="Pfam" id="PF00200">
    <property type="entry name" value="Disintegrin"/>
    <property type="match status" value="1"/>
</dbReference>
<protein>
    <submittedName>
        <fullName evidence="15">Zinc metalloproteinase-disintegrin-like 2d</fullName>
    </submittedName>
</protein>
<reference evidence="15" key="1">
    <citation type="submission" date="2025-08" db="UniProtKB">
        <authorList>
            <consortium name="Ensembl"/>
        </authorList>
    </citation>
    <scope>IDENTIFICATION</scope>
</reference>
<dbReference type="InterPro" id="IPR001590">
    <property type="entry name" value="Peptidase_M12B"/>
</dbReference>
<evidence type="ECO:0000313" key="15">
    <source>
        <dbReference type="Ensembl" id="ENSCVAP00000001572.1"/>
    </source>
</evidence>
<comment type="caution">
    <text evidence="7">Lacks conserved residue(s) required for the propagation of feature annotation.</text>
</comment>
<dbReference type="SUPFAM" id="SSF55486">
    <property type="entry name" value="Metalloproteases ('zincins'), catalytic domain"/>
    <property type="match status" value="1"/>
</dbReference>
<dbReference type="FunFam" id="4.10.70.10:FF:000001">
    <property type="entry name" value="Disintegrin and metalloproteinase domain-containing protein 22"/>
    <property type="match status" value="1"/>
</dbReference>
<evidence type="ECO:0000256" key="3">
    <source>
        <dbReference type="ARBA" id="ARBA00022989"/>
    </source>
</evidence>
<dbReference type="CDD" id="cd04269">
    <property type="entry name" value="ZnMc_adamalysin_II_like"/>
    <property type="match status" value="1"/>
</dbReference>
<feature type="compositionally biased region" description="Polar residues" evidence="9">
    <location>
        <begin position="733"/>
        <end position="748"/>
    </location>
</feature>
<dbReference type="GO" id="GO:0050839">
    <property type="term" value="F:cell adhesion molecule binding"/>
    <property type="evidence" value="ECO:0007669"/>
    <property type="project" value="TreeGrafter"/>
</dbReference>
<feature type="chain" id="PRO_5018608680" evidence="11">
    <location>
        <begin position="17"/>
        <end position="834"/>
    </location>
</feature>
<dbReference type="InterPro" id="IPR034027">
    <property type="entry name" value="Reprolysin_adamalysin"/>
</dbReference>
<feature type="disulfide bond" evidence="7">
    <location>
        <begin position="650"/>
        <end position="659"/>
    </location>
</feature>
<keyword evidence="4 10" id="KW-0472">Membrane</keyword>
<dbReference type="GO" id="GO:0051044">
    <property type="term" value="P:positive regulation of membrane protein ectodomain proteolysis"/>
    <property type="evidence" value="ECO:0007669"/>
    <property type="project" value="TreeGrafter"/>
</dbReference>
<dbReference type="PROSITE" id="PS50214">
    <property type="entry name" value="DISINTEGRIN_2"/>
    <property type="match status" value="1"/>
</dbReference>
<evidence type="ECO:0000256" key="8">
    <source>
        <dbReference type="PROSITE-ProRule" id="PRU00276"/>
    </source>
</evidence>
<dbReference type="GO" id="GO:0002693">
    <property type="term" value="P:positive regulation of cellular extravasation"/>
    <property type="evidence" value="ECO:0007669"/>
    <property type="project" value="TreeGrafter"/>
</dbReference>
<dbReference type="GO" id="GO:0046872">
    <property type="term" value="F:metal ion binding"/>
    <property type="evidence" value="ECO:0007669"/>
    <property type="project" value="UniProtKB-KW"/>
</dbReference>
<dbReference type="CTD" id="100005593"/>
<sequence>MLSLCLFWAFVTHSSGLLSHVQHYEVVRPQRRQERRIRSLQNKQLYPDTVQYDLVIEGRNHAVHLEKNRNLISKSYTETYYLEDGKRVTSQPNEDHCFYHGHVQGEADSSVSVGICSGISGFLRVQQQVYLIEPLGRTADGEHAVYRREHLKIPGQSDSSSSSNTTLTFDLDQNQEPRPQPEGLFKSRSWKTKSAPGPQKFVELFVVVDNTEYKRYGKDTRSRILGVVNHIDQLYRSVNIRIMLVGLEIWSYRDYIDVLGNTDDTLDNFLVWRQADLLPRAKHDNAQLVTGKDFDGDTVGLANKFAMCTLNSGAVNQDHHENPLGLASTIAHEMGHNFGLSHDTAGCVCGPAYSRNNCLMTEKLNSGGQAFPDFFSDCSIQQLAQFMKRAQPDCLHFPGPISTIAVGPLCGNGLLDPGEECDCGTAEECSNPCCDASTCRLTEGSQCAHGECCHRCQLKASDSMCRSSAGDCDLPEYCSGVSADCPEDSFEMNGKPCYNPKLGHCYNGQCPTRAQHCWRLFGEGAKEGPDVCFNLNKQGDEGANCGREGQGFIRCSPQNLKCGSMFCVGGKESITGKHAVFNVFGVECRLVLEVDNTRNLNMVPNGTTCGQDKVCLGNRCVDVSVFGKRDECAKKCNNKGVCNHKNECHCNPGWAPPYCNIKYADIVKGQTMMVAGVCAAVSTLLVIMSVIVGLVCCKKNDMRNVYMYKMKKRPSPGEKNPMFQEKGVRERPQISQPTLTESTSTQACSPLFVTVTPSRPASLPQPKPSSSSTSETEPTKPLPPAKPLSPPSKPKNHGTKPGPPPKPPVKPPPPVARFKPPPLPAAKPRLIRPV</sequence>
<proteinExistence type="predicted"/>
<dbReference type="PROSITE" id="PS01186">
    <property type="entry name" value="EGF_2"/>
    <property type="match status" value="1"/>
</dbReference>
<reference evidence="15" key="2">
    <citation type="submission" date="2025-09" db="UniProtKB">
        <authorList>
            <consortium name="Ensembl"/>
        </authorList>
    </citation>
    <scope>IDENTIFICATION</scope>
</reference>
<keyword evidence="8" id="KW-0479">Metal-binding</keyword>
<feature type="disulfide bond" evidence="7">
    <location>
        <begin position="632"/>
        <end position="642"/>
    </location>
</feature>
<dbReference type="Gene3D" id="2.10.25.10">
    <property type="entry name" value="Laminin"/>
    <property type="match status" value="1"/>
</dbReference>
<evidence type="ECO:0000256" key="10">
    <source>
        <dbReference type="SAM" id="Phobius"/>
    </source>
</evidence>
<evidence type="ECO:0000256" key="9">
    <source>
        <dbReference type="SAM" id="MobiDB-lite"/>
    </source>
</evidence>
<keyword evidence="11" id="KW-0732">Signal</keyword>
<evidence type="ECO:0000256" key="7">
    <source>
        <dbReference type="PROSITE-ProRule" id="PRU00076"/>
    </source>
</evidence>
<dbReference type="SMART" id="SM00608">
    <property type="entry name" value="ACR"/>
    <property type="match status" value="1"/>
</dbReference>
<comment type="subcellular location">
    <subcellularLocation>
        <location evidence="1">Membrane</location>
        <topology evidence="1">Single-pass type I membrane protein</topology>
    </subcellularLocation>
</comment>
<dbReference type="PANTHER" id="PTHR11905">
    <property type="entry name" value="ADAM A DISINTEGRIN AND METALLOPROTEASE DOMAIN"/>
    <property type="match status" value="1"/>
</dbReference>
<name>A0A3Q2CA08_CYPVA</name>
<dbReference type="GeneID" id="107089515"/>
<keyword evidence="7" id="KW-0245">EGF-like domain</keyword>
<dbReference type="GeneTree" id="ENSGT00940000158585"/>
<dbReference type="PRINTS" id="PR00289">
    <property type="entry name" value="DISINTEGRIN"/>
</dbReference>
<organism evidence="15 16">
    <name type="scientific">Cyprinodon variegatus</name>
    <name type="common">Sheepshead minnow</name>
    <dbReference type="NCBI Taxonomy" id="28743"/>
    <lineage>
        <taxon>Eukaryota</taxon>
        <taxon>Metazoa</taxon>
        <taxon>Chordata</taxon>
        <taxon>Craniata</taxon>
        <taxon>Vertebrata</taxon>
        <taxon>Euteleostomi</taxon>
        <taxon>Actinopterygii</taxon>
        <taxon>Neopterygii</taxon>
        <taxon>Teleostei</taxon>
        <taxon>Neoteleostei</taxon>
        <taxon>Acanthomorphata</taxon>
        <taxon>Ovalentaria</taxon>
        <taxon>Atherinomorphae</taxon>
        <taxon>Cyprinodontiformes</taxon>
        <taxon>Cyprinodontidae</taxon>
        <taxon>Cyprinodon</taxon>
    </lineage>
</organism>
<accession>A0A3Q2CA08</accession>
<keyword evidence="2 10" id="KW-0812">Transmembrane</keyword>
<dbReference type="KEGG" id="cvg:107089515"/>
<dbReference type="InterPro" id="IPR000742">
    <property type="entry name" value="EGF"/>
</dbReference>
<dbReference type="FunFam" id="3.40.390.10:FF:000002">
    <property type="entry name" value="Disintegrin and metalloproteinase domain-containing protein 22"/>
    <property type="match status" value="1"/>
</dbReference>
<evidence type="ECO:0000256" key="1">
    <source>
        <dbReference type="ARBA" id="ARBA00004479"/>
    </source>
</evidence>
<dbReference type="SUPFAM" id="SSF57552">
    <property type="entry name" value="Blood coagulation inhibitor (disintegrin)"/>
    <property type="match status" value="1"/>
</dbReference>
<dbReference type="PANTHER" id="PTHR11905:SF20">
    <property type="entry name" value="DISINTEGRIN AND METALLOPROTEINASE DOMAIN-CONTAINING PROTEIN 8"/>
    <property type="match status" value="1"/>
</dbReference>
<feature type="domain" description="EGF-like" evidence="12">
    <location>
        <begin position="628"/>
        <end position="660"/>
    </location>
</feature>
<evidence type="ECO:0000256" key="11">
    <source>
        <dbReference type="SAM" id="SignalP"/>
    </source>
</evidence>
<dbReference type="GO" id="GO:0016020">
    <property type="term" value="C:membrane"/>
    <property type="evidence" value="ECO:0007669"/>
    <property type="project" value="UniProtKB-SubCell"/>
</dbReference>
<feature type="domain" description="Peptidase M12B" evidence="14">
    <location>
        <begin position="200"/>
        <end position="399"/>
    </location>
</feature>
<feature type="compositionally biased region" description="Polar residues" evidence="9">
    <location>
        <begin position="164"/>
        <end position="177"/>
    </location>
</feature>
<feature type="compositionally biased region" description="Pro residues" evidence="9">
    <location>
        <begin position="801"/>
        <end position="825"/>
    </location>
</feature>
<dbReference type="AlphaFoldDB" id="A0A3Q2CA08"/>
<evidence type="ECO:0000256" key="6">
    <source>
        <dbReference type="PROSITE-ProRule" id="PRU00068"/>
    </source>
</evidence>
<feature type="domain" description="Disintegrin" evidence="13">
    <location>
        <begin position="407"/>
        <end position="493"/>
    </location>
</feature>
<feature type="region of interest" description="Disordered" evidence="9">
    <location>
        <begin position="712"/>
        <end position="834"/>
    </location>
</feature>
<dbReference type="OrthoDB" id="5951731at2759"/>
<dbReference type="PROSITE" id="PS00427">
    <property type="entry name" value="DISINTEGRIN_1"/>
    <property type="match status" value="1"/>
</dbReference>
<dbReference type="InterPro" id="IPR006586">
    <property type="entry name" value="ADAM_Cys-rich"/>
</dbReference>
<dbReference type="SMART" id="SM00050">
    <property type="entry name" value="DISIN"/>
    <property type="match status" value="1"/>
</dbReference>
<dbReference type="Ensembl" id="ENSCVAT00000013195.1">
    <property type="protein sequence ID" value="ENSCVAP00000001572.1"/>
    <property type="gene ID" value="ENSCVAG00000002561.1"/>
</dbReference>
<dbReference type="GO" id="GO:0006508">
    <property type="term" value="P:proteolysis"/>
    <property type="evidence" value="ECO:0007669"/>
    <property type="project" value="InterPro"/>
</dbReference>
<evidence type="ECO:0000256" key="2">
    <source>
        <dbReference type="ARBA" id="ARBA00022692"/>
    </source>
</evidence>
<dbReference type="Pfam" id="PF01562">
    <property type="entry name" value="Pep_M12B_propep"/>
    <property type="match status" value="1"/>
</dbReference>
<feature type="binding site" evidence="8">
    <location>
        <position position="332"/>
    </location>
    <ligand>
        <name>Zn(2+)</name>
        <dbReference type="ChEBI" id="CHEBI:29105"/>
        <note>catalytic</note>
    </ligand>
</feature>